<keyword evidence="17" id="KW-1185">Reference proteome</keyword>
<dbReference type="GO" id="GO:0015078">
    <property type="term" value="F:proton transmembrane transporter activity"/>
    <property type="evidence" value="ECO:0007669"/>
    <property type="project" value="InterPro"/>
</dbReference>
<dbReference type="InterPro" id="IPR008386">
    <property type="entry name" value="ATP_synth_F0_esu_mt"/>
</dbReference>
<evidence type="ECO:0000256" key="14">
    <source>
        <dbReference type="ARBA" id="ARBA00074682"/>
    </source>
</evidence>
<dbReference type="Proteomes" id="UP000472270">
    <property type="component" value="Unassembled WGS sequence"/>
</dbReference>
<keyword evidence="9 15" id="KW-0496">Mitochondrion</keyword>
<keyword evidence="7" id="KW-0007">Acetylation</keyword>
<comment type="similarity">
    <text evidence="2 15">Belongs to the ATPase e subunit family.</text>
</comment>
<reference evidence="16" key="1">
    <citation type="submission" date="2025-08" db="UniProtKB">
        <authorList>
            <consortium name="Ensembl"/>
        </authorList>
    </citation>
    <scope>IDENTIFICATION</scope>
</reference>
<keyword evidence="6 15" id="KW-0999">Mitochondrion inner membrane</keyword>
<evidence type="ECO:0000256" key="5">
    <source>
        <dbReference type="ARBA" id="ARBA00022781"/>
    </source>
</evidence>
<name>A0A673HJS4_9TELE</name>
<evidence type="ECO:0000313" key="17">
    <source>
        <dbReference type="Proteomes" id="UP000472270"/>
    </source>
</evidence>
<dbReference type="AlphaFoldDB" id="A0A673HJS4"/>
<keyword evidence="8 15" id="KW-0406">Ion transport</keyword>
<evidence type="ECO:0000256" key="10">
    <source>
        <dbReference type="ARBA" id="ARBA00023136"/>
    </source>
</evidence>
<evidence type="ECO:0000256" key="4">
    <source>
        <dbReference type="ARBA" id="ARBA00022547"/>
    </source>
</evidence>
<organism evidence="16 17">
    <name type="scientific">Sinocyclocheilus rhinocerous</name>
    <dbReference type="NCBI Taxonomy" id="307959"/>
    <lineage>
        <taxon>Eukaryota</taxon>
        <taxon>Metazoa</taxon>
        <taxon>Chordata</taxon>
        <taxon>Craniata</taxon>
        <taxon>Vertebrata</taxon>
        <taxon>Euteleostomi</taxon>
        <taxon>Actinopterygii</taxon>
        <taxon>Neopterygii</taxon>
        <taxon>Teleostei</taxon>
        <taxon>Ostariophysi</taxon>
        <taxon>Cypriniformes</taxon>
        <taxon>Cyprinidae</taxon>
        <taxon>Cyprininae</taxon>
        <taxon>Sinocyclocheilus</taxon>
    </lineage>
</organism>
<reference evidence="16" key="2">
    <citation type="submission" date="2025-09" db="UniProtKB">
        <authorList>
            <consortium name="Ensembl"/>
        </authorList>
    </citation>
    <scope>IDENTIFICATION</scope>
</reference>
<keyword evidence="3 15" id="KW-0813">Transport</keyword>
<comment type="function">
    <text evidence="12 15">Subunit e, of the mitochondrial membrane ATP synthase complex (F(1)F(0) ATP synthase or Complex V) that produces ATP from ADP in the presence of a proton gradient across the membrane which is generated by electron transport complexes of the respiratory chain. ATP synthase complex consist of a soluble F(1) head domain - the catalytic core - and a membrane F(1) domain - the membrane proton channel. These two domains are linked by a central stalk rotating inside the F(1) region and a stationary peripheral stalk. During catalysis, ATP synthesis in the catalytic domain of F(1) is coupled via a rotary mechanism of the central stalk subunits to proton translocation. In vivo, can only synthesize ATP although its ATP hydrolase activity can be activated artificially in vitro. Part of the complex F(0) domain.</text>
</comment>
<keyword evidence="10" id="KW-0472">Membrane</keyword>
<evidence type="ECO:0000256" key="2">
    <source>
        <dbReference type="ARBA" id="ARBA00007333"/>
    </source>
</evidence>
<dbReference type="PANTHER" id="PTHR12427">
    <property type="entry name" value="ATP SYNTHASE E CHAIN, MITOCHONDRIAL"/>
    <property type="match status" value="1"/>
</dbReference>
<keyword evidence="11 15" id="KW-0066">ATP synthesis</keyword>
<evidence type="ECO:0000313" key="16">
    <source>
        <dbReference type="Ensembl" id="ENSSRHP00000025971.1"/>
    </source>
</evidence>
<protein>
    <recommendedName>
        <fullName evidence="14 15">ATP synthase F(0) complex subunit e, mitochondrial</fullName>
    </recommendedName>
</protein>
<evidence type="ECO:0000256" key="7">
    <source>
        <dbReference type="ARBA" id="ARBA00022990"/>
    </source>
</evidence>
<proteinExistence type="inferred from homology"/>
<accession>A0A673HJS4</accession>
<dbReference type="PANTHER" id="PTHR12427:SF1">
    <property type="entry name" value="ATP SYNTHASE SUBUNIT E, MITOCHONDRIAL"/>
    <property type="match status" value="1"/>
</dbReference>
<sequence>MAPPVQVSPLIKTARWSALIVGIIYGKRRYGKNHFSIFAENSMHLECRSFAMTLSN</sequence>
<evidence type="ECO:0000256" key="9">
    <source>
        <dbReference type="ARBA" id="ARBA00023128"/>
    </source>
</evidence>
<dbReference type="GO" id="GO:0045259">
    <property type="term" value="C:proton-transporting ATP synthase complex"/>
    <property type="evidence" value="ECO:0007669"/>
    <property type="project" value="UniProtKB-UniRule"/>
</dbReference>
<dbReference type="Pfam" id="PF05680">
    <property type="entry name" value="ATP-synt_E"/>
    <property type="match status" value="1"/>
</dbReference>
<dbReference type="GO" id="GO:0015986">
    <property type="term" value="P:proton motive force-driven ATP synthesis"/>
    <property type="evidence" value="ECO:0007669"/>
    <property type="project" value="InterPro"/>
</dbReference>
<evidence type="ECO:0000256" key="15">
    <source>
        <dbReference type="RuleBase" id="RU367005"/>
    </source>
</evidence>
<evidence type="ECO:0000256" key="11">
    <source>
        <dbReference type="ARBA" id="ARBA00023310"/>
    </source>
</evidence>
<dbReference type="GO" id="GO:0005743">
    <property type="term" value="C:mitochondrial inner membrane"/>
    <property type="evidence" value="ECO:0007669"/>
    <property type="project" value="UniProtKB-SubCell"/>
</dbReference>
<comment type="subunit">
    <text evidence="15">F-type ATPases have 2 components, CF(1) - the catalytic core - and CF(0) - the membrane proton channel. CF(1) and CF(0) have multiple subunits.</text>
</comment>
<keyword evidence="5 15" id="KW-0375">Hydrogen ion transport</keyword>
<comment type="subcellular location">
    <subcellularLocation>
        <location evidence="1 15">Mitochondrion inner membrane</location>
    </subcellularLocation>
</comment>
<dbReference type="Ensembl" id="ENSSRHT00000026747.1">
    <property type="protein sequence ID" value="ENSSRHP00000025971.1"/>
    <property type="gene ID" value="ENSSRHG00000013610.1"/>
</dbReference>
<evidence type="ECO:0000256" key="13">
    <source>
        <dbReference type="ARBA" id="ARBA00064647"/>
    </source>
</evidence>
<comment type="subunit">
    <text evidence="13">Component of the ATP synthase complex composed at least of ATP5F1A/subunit alpha, ATP5F1B/subunit beta, ATP5MC1/subunit c (homooctomer), MT-ATP6/subunit a, MT-ATP8/subunit 8, ATP5ME/subunit e, ATP5MF/subunit f, ATP5MG/subunit g, ATP5MK/subunit k, ATP5MJ/subunit j, ATP5F1C/subunit gamma, ATP5F1D/subunit delta, ATP5F1E/subunit epsilon, ATP5PF/subunit F6, ATP5PB/subunit b, ATP5PD/subunit d, ATP5PO/subunit OSCP. ATP synthase complex consists of a soluble F(1) head domain (subunits alpha(3) and beta(3)) - the catalytic core - and a membrane F(0) domain - the membrane proton channel (subunits c, a, 8, e, f, g, k and j). These two domains are linked by a central stalk (subunits gamma, delta, and epsilon) rotating inside the F1 region and a stationary peripheral stalk (subunits F6, b, d, and OSCP).</text>
</comment>
<evidence type="ECO:0000256" key="6">
    <source>
        <dbReference type="ARBA" id="ARBA00022792"/>
    </source>
</evidence>
<evidence type="ECO:0000256" key="1">
    <source>
        <dbReference type="ARBA" id="ARBA00004273"/>
    </source>
</evidence>
<evidence type="ECO:0000256" key="12">
    <source>
        <dbReference type="ARBA" id="ARBA00057306"/>
    </source>
</evidence>
<keyword evidence="4 15" id="KW-0138">CF(0)</keyword>
<evidence type="ECO:0000256" key="3">
    <source>
        <dbReference type="ARBA" id="ARBA00022448"/>
    </source>
</evidence>
<evidence type="ECO:0000256" key="8">
    <source>
        <dbReference type="ARBA" id="ARBA00023065"/>
    </source>
</evidence>